<comment type="caution">
    <text evidence="2">The sequence shown here is derived from an EMBL/GenBank/DDBJ whole genome shotgun (WGS) entry which is preliminary data.</text>
</comment>
<name>A0A9W6VPL3_9ACTN</name>
<gene>
    <name evidence="2" type="ORF">Airi01_040820</name>
</gene>
<feature type="compositionally biased region" description="Low complexity" evidence="1">
    <location>
        <begin position="1"/>
        <end position="18"/>
    </location>
</feature>
<evidence type="ECO:0000313" key="2">
    <source>
        <dbReference type="EMBL" id="GLY75815.1"/>
    </source>
</evidence>
<feature type="region of interest" description="Disordered" evidence="1">
    <location>
        <begin position="1"/>
        <end position="28"/>
    </location>
</feature>
<protein>
    <submittedName>
        <fullName evidence="2">Uncharacterized protein</fullName>
    </submittedName>
</protein>
<proteinExistence type="predicted"/>
<dbReference type="EMBL" id="BSTJ01000004">
    <property type="protein sequence ID" value="GLY75815.1"/>
    <property type="molecule type" value="Genomic_DNA"/>
</dbReference>
<sequence length="120" mass="12853">MDRAAETATPRSTPTTAPVPGPSIGGGITAISPGLGQLPTLFGMPRRTHPPRPPVQVLLTREIPHISGVRAVLQQRRLLGGRGLKPKSHATTLTTTTDISRRERRSLPGRKAGVFTPRSR</sequence>
<dbReference type="Proteomes" id="UP001165135">
    <property type="component" value="Unassembled WGS sequence"/>
</dbReference>
<organism evidence="2 3">
    <name type="scientific">Actinoallomurus iriomotensis</name>
    <dbReference type="NCBI Taxonomy" id="478107"/>
    <lineage>
        <taxon>Bacteria</taxon>
        <taxon>Bacillati</taxon>
        <taxon>Actinomycetota</taxon>
        <taxon>Actinomycetes</taxon>
        <taxon>Streptosporangiales</taxon>
        <taxon>Thermomonosporaceae</taxon>
        <taxon>Actinoallomurus</taxon>
    </lineage>
</organism>
<feature type="region of interest" description="Disordered" evidence="1">
    <location>
        <begin position="82"/>
        <end position="120"/>
    </location>
</feature>
<accession>A0A9W6VPL3</accession>
<reference evidence="2" key="1">
    <citation type="submission" date="2023-03" db="EMBL/GenBank/DDBJ databases">
        <title>Actinoallomurus iriomotensis NBRC 103681.</title>
        <authorList>
            <person name="Ichikawa N."/>
            <person name="Sato H."/>
            <person name="Tonouchi N."/>
        </authorList>
    </citation>
    <scope>NUCLEOTIDE SEQUENCE</scope>
    <source>
        <strain evidence="2">NBRC 103681</strain>
    </source>
</reference>
<dbReference type="AlphaFoldDB" id="A0A9W6VPL3"/>
<evidence type="ECO:0000313" key="3">
    <source>
        <dbReference type="Proteomes" id="UP001165135"/>
    </source>
</evidence>
<evidence type="ECO:0000256" key="1">
    <source>
        <dbReference type="SAM" id="MobiDB-lite"/>
    </source>
</evidence>